<gene>
    <name evidence="3" type="ORF">HG543_15905</name>
</gene>
<feature type="region of interest" description="Disordered" evidence="1">
    <location>
        <begin position="234"/>
        <end position="257"/>
    </location>
</feature>
<comment type="caution">
    <text evidence="3">The sequence shown here is derived from an EMBL/GenBank/DDBJ whole genome shotgun (WGS) entry which is preliminary data.</text>
</comment>
<keyword evidence="2" id="KW-0812">Transmembrane</keyword>
<accession>A0A848LGE3</accession>
<dbReference type="EMBL" id="JABBJJ010000064">
    <property type="protein sequence ID" value="NMO16325.1"/>
    <property type="molecule type" value="Genomic_DNA"/>
</dbReference>
<reference evidence="3 4" key="1">
    <citation type="submission" date="2020-04" db="EMBL/GenBank/DDBJ databases">
        <title>Draft genome of Pyxidicoccus fallax type strain.</title>
        <authorList>
            <person name="Whitworth D.E."/>
        </authorList>
    </citation>
    <scope>NUCLEOTIDE SEQUENCE [LARGE SCALE GENOMIC DNA]</scope>
    <source>
        <strain evidence="3 4">DSM 14698</strain>
    </source>
</reference>
<dbReference type="AlphaFoldDB" id="A0A848LGE3"/>
<feature type="region of interest" description="Disordered" evidence="1">
    <location>
        <begin position="177"/>
        <end position="210"/>
    </location>
</feature>
<keyword evidence="2" id="KW-1133">Transmembrane helix</keyword>
<evidence type="ECO:0000256" key="1">
    <source>
        <dbReference type="SAM" id="MobiDB-lite"/>
    </source>
</evidence>
<feature type="transmembrane region" description="Helical" evidence="2">
    <location>
        <begin position="289"/>
        <end position="308"/>
    </location>
</feature>
<feature type="region of interest" description="Disordered" evidence="1">
    <location>
        <begin position="13"/>
        <end position="68"/>
    </location>
</feature>
<dbReference type="Proteomes" id="UP000518300">
    <property type="component" value="Unassembled WGS sequence"/>
</dbReference>
<feature type="compositionally biased region" description="Basic and acidic residues" evidence="1">
    <location>
        <begin position="177"/>
        <end position="209"/>
    </location>
</feature>
<keyword evidence="4" id="KW-1185">Reference proteome</keyword>
<evidence type="ECO:0000313" key="3">
    <source>
        <dbReference type="EMBL" id="NMO16325.1"/>
    </source>
</evidence>
<name>A0A848LGE3_9BACT</name>
<protein>
    <submittedName>
        <fullName evidence="3">Immediate early protein ICP0</fullName>
    </submittedName>
</protein>
<keyword evidence="2" id="KW-0472">Membrane</keyword>
<organism evidence="3 4">
    <name type="scientific">Pyxidicoccus fallax</name>
    <dbReference type="NCBI Taxonomy" id="394095"/>
    <lineage>
        <taxon>Bacteria</taxon>
        <taxon>Pseudomonadati</taxon>
        <taxon>Myxococcota</taxon>
        <taxon>Myxococcia</taxon>
        <taxon>Myxococcales</taxon>
        <taxon>Cystobacterineae</taxon>
        <taxon>Myxococcaceae</taxon>
        <taxon>Pyxidicoccus</taxon>
    </lineage>
</organism>
<feature type="compositionally biased region" description="Pro residues" evidence="1">
    <location>
        <begin position="23"/>
        <end position="37"/>
    </location>
</feature>
<evidence type="ECO:0000256" key="2">
    <source>
        <dbReference type="SAM" id="Phobius"/>
    </source>
</evidence>
<sequence>MSSFRIPSALTSLLPSLVGGPRPQGPTPPVPEGPPSTRPGRGDNFAAQQQQQMGRPTLVGDARPPVKSVEELVPPGLEQVEGQEELGLRFTSDAALLAAHLKPSQLSGSERANRLWAFYAAYAEAAAGKPPQEEARAAFREGLESQGFAELRDANTGQDGVERGLWVLASRTPEEARERAASVRLEPPPDVRHSEAAARKDAPTAERASDPALALQAGARHAEAMRGMAVPVALEARKSEDEEEDDPSKPRRDRHRDRKLGKMMLWNVLHRFRSDPEDGAVAQAQWDRATFGAVLALAAIALIVIALVSL</sequence>
<evidence type="ECO:0000313" key="4">
    <source>
        <dbReference type="Proteomes" id="UP000518300"/>
    </source>
</evidence>
<proteinExistence type="predicted"/>
<dbReference type="RefSeq" id="WP_169345616.1">
    <property type="nucleotide sequence ID" value="NZ_JABBJJ010000064.1"/>
</dbReference>